<accession>A0A928VKC8</accession>
<comment type="catalytic activity">
    <reaction evidence="8">
        <text>L-threonyl-[protein] + ATP = 3-O-(5'-adenylyl)-L-threonyl-[protein] + diphosphate</text>
        <dbReference type="Rhea" id="RHEA:54292"/>
        <dbReference type="Rhea" id="RHEA-COMP:11060"/>
        <dbReference type="Rhea" id="RHEA-COMP:13847"/>
        <dbReference type="ChEBI" id="CHEBI:30013"/>
        <dbReference type="ChEBI" id="CHEBI:30616"/>
        <dbReference type="ChEBI" id="CHEBI:33019"/>
        <dbReference type="ChEBI" id="CHEBI:138113"/>
        <dbReference type="EC" id="2.7.7.108"/>
    </reaction>
</comment>
<keyword evidence="7 8" id="KW-0460">Magnesium</keyword>
<comment type="function">
    <text evidence="8">Nucleotidyltransferase involved in the post-translational modification of proteins. It can catalyze the addition of adenosine monophosphate (AMP) or uridine monophosphate (UMP) to a protein, resulting in modifications known as AMPylation and UMPylation.</text>
</comment>
<comment type="catalytic activity">
    <reaction evidence="8">
        <text>L-seryl-[protein] + UTP = O-(5'-uridylyl)-L-seryl-[protein] + diphosphate</text>
        <dbReference type="Rhea" id="RHEA:64604"/>
        <dbReference type="Rhea" id="RHEA-COMP:9863"/>
        <dbReference type="Rhea" id="RHEA-COMP:16635"/>
        <dbReference type="ChEBI" id="CHEBI:29999"/>
        <dbReference type="ChEBI" id="CHEBI:33019"/>
        <dbReference type="ChEBI" id="CHEBI:46398"/>
        <dbReference type="ChEBI" id="CHEBI:156051"/>
    </reaction>
</comment>
<comment type="cofactor">
    <cofactor evidence="8">
        <name>Mg(2+)</name>
        <dbReference type="ChEBI" id="CHEBI:18420"/>
    </cofactor>
    <cofactor evidence="8">
        <name>Mn(2+)</name>
        <dbReference type="ChEBI" id="CHEBI:29035"/>
    </cofactor>
</comment>
<evidence type="ECO:0000256" key="3">
    <source>
        <dbReference type="ARBA" id="ARBA00022695"/>
    </source>
</evidence>
<keyword evidence="5 8" id="KW-0547">Nucleotide-binding</keyword>
<comment type="similarity">
    <text evidence="1 8">Belongs to the SELO family.</text>
</comment>
<dbReference type="RefSeq" id="WP_264324151.1">
    <property type="nucleotide sequence ID" value="NZ_JADEXQ010000014.1"/>
</dbReference>
<dbReference type="GO" id="GO:0000287">
    <property type="term" value="F:magnesium ion binding"/>
    <property type="evidence" value="ECO:0007669"/>
    <property type="project" value="UniProtKB-UniRule"/>
</dbReference>
<comment type="catalytic activity">
    <reaction evidence="8">
        <text>L-seryl-[protein] + ATP = 3-O-(5'-adenylyl)-L-seryl-[protein] + diphosphate</text>
        <dbReference type="Rhea" id="RHEA:58120"/>
        <dbReference type="Rhea" id="RHEA-COMP:9863"/>
        <dbReference type="Rhea" id="RHEA-COMP:15073"/>
        <dbReference type="ChEBI" id="CHEBI:29999"/>
        <dbReference type="ChEBI" id="CHEBI:30616"/>
        <dbReference type="ChEBI" id="CHEBI:33019"/>
        <dbReference type="ChEBI" id="CHEBI:142516"/>
        <dbReference type="EC" id="2.7.7.108"/>
    </reaction>
</comment>
<dbReference type="PANTHER" id="PTHR32057:SF14">
    <property type="entry name" value="PROTEIN ADENYLYLTRANSFERASE SELO, MITOCHONDRIAL"/>
    <property type="match status" value="1"/>
</dbReference>
<dbReference type="GO" id="GO:0005524">
    <property type="term" value="F:ATP binding"/>
    <property type="evidence" value="ECO:0007669"/>
    <property type="project" value="UniProtKB-UniRule"/>
</dbReference>
<feature type="binding site" evidence="8">
    <location>
        <position position="138"/>
    </location>
    <ligand>
        <name>ATP</name>
        <dbReference type="ChEBI" id="CHEBI:30616"/>
    </ligand>
</feature>
<dbReference type="GO" id="GO:0070733">
    <property type="term" value="F:AMPylase activity"/>
    <property type="evidence" value="ECO:0007669"/>
    <property type="project" value="UniProtKB-EC"/>
</dbReference>
<dbReference type="EMBL" id="JADEXQ010000014">
    <property type="protein sequence ID" value="MBE9029333.1"/>
    <property type="molecule type" value="Genomic_DNA"/>
</dbReference>
<comment type="catalytic activity">
    <reaction evidence="8">
        <text>L-tyrosyl-[protein] + ATP = O-(5'-adenylyl)-L-tyrosyl-[protein] + diphosphate</text>
        <dbReference type="Rhea" id="RHEA:54288"/>
        <dbReference type="Rhea" id="RHEA-COMP:10136"/>
        <dbReference type="Rhea" id="RHEA-COMP:13846"/>
        <dbReference type="ChEBI" id="CHEBI:30616"/>
        <dbReference type="ChEBI" id="CHEBI:33019"/>
        <dbReference type="ChEBI" id="CHEBI:46858"/>
        <dbReference type="ChEBI" id="CHEBI:83624"/>
        <dbReference type="EC" id="2.7.7.108"/>
    </reaction>
</comment>
<feature type="binding site" evidence="8">
    <location>
        <position position="171"/>
    </location>
    <ligand>
        <name>ATP</name>
        <dbReference type="ChEBI" id="CHEBI:30616"/>
    </ligand>
</feature>
<keyword evidence="3 8" id="KW-0548">Nucleotidyltransferase</keyword>
<feature type="binding site" evidence="8">
    <location>
        <position position="338"/>
    </location>
    <ligand>
        <name>ATP</name>
        <dbReference type="ChEBI" id="CHEBI:30616"/>
    </ligand>
</feature>
<evidence type="ECO:0000256" key="8">
    <source>
        <dbReference type="HAMAP-Rule" id="MF_00692"/>
    </source>
</evidence>
<feature type="binding site" evidence="8">
    <location>
        <position position="170"/>
    </location>
    <ligand>
        <name>ATP</name>
        <dbReference type="ChEBI" id="CHEBI:30616"/>
    </ligand>
</feature>
<feature type="binding site" evidence="8">
    <location>
        <position position="139"/>
    </location>
    <ligand>
        <name>ATP</name>
        <dbReference type="ChEBI" id="CHEBI:30616"/>
    </ligand>
</feature>
<gene>
    <name evidence="8" type="primary">ydiU</name>
    <name evidence="8" type="synonym">selO</name>
    <name evidence="9" type="ORF">IQ266_06100</name>
</gene>
<feature type="binding site" evidence="8">
    <location>
        <position position="243"/>
    </location>
    <ligand>
        <name>ATP</name>
        <dbReference type="ChEBI" id="CHEBI:30616"/>
    </ligand>
</feature>
<feature type="binding site" evidence="8">
    <location>
        <position position="329"/>
    </location>
    <ligand>
        <name>Mg(2+)</name>
        <dbReference type="ChEBI" id="CHEBI:18420"/>
    </ligand>
</feature>
<feature type="binding site" evidence="8">
    <location>
        <position position="236"/>
    </location>
    <ligand>
        <name>ATP</name>
        <dbReference type="ChEBI" id="CHEBI:30616"/>
    </ligand>
</feature>
<keyword evidence="2 8" id="KW-0808">Transferase</keyword>
<comment type="caution">
    <text evidence="9">The sequence shown here is derived from an EMBL/GenBank/DDBJ whole genome shotgun (WGS) entry which is preliminary data.</text>
</comment>
<dbReference type="EC" id="2.7.7.-" evidence="8"/>
<dbReference type="Pfam" id="PF02696">
    <property type="entry name" value="SelO"/>
    <property type="match status" value="1"/>
</dbReference>
<evidence type="ECO:0000256" key="5">
    <source>
        <dbReference type="ARBA" id="ARBA00022741"/>
    </source>
</evidence>
<feature type="binding site" evidence="8">
    <location>
        <position position="158"/>
    </location>
    <ligand>
        <name>ATP</name>
        <dbReference type="ChEBI" id="CHEBI:30616"/>
    </ligand>
</feature>
<feature type="binding site" evidence="8">
    <location>
        <position position="136"/>
    </location>
    <ligand>
        <name>ATP</name>
        <dbReference type="ChEBI" id="CHEBI:30616"/>
    </ligand>
</feature>
<keyword evidence="6 8" id="KW-0067">ATP-binding</keyword>
<name>A0A928VKC8_9CYAN</name>
<dbReference type="HAMAP" id="MF_00692">
    <property type="entry name" value="SelO"/>
    <property type="match status" value="1"/>
</dbReference>
<keyword evidence="8" id="KW-0464">Manganese</keyword>
<dbReference type="InterPro" id="IPR003846">
    <property type="entry name" value="SelO"/>
</dbReference>
<feature type="active site" description="Proton acceptor" evidence="8">
    <location>
        <position position="328"/>
    </location>
</feature>
<comment type="catalytic activity">
    <reaction evidence="8">
        <text>L-histidyl-[protein] + UTP = N(tele)-(5'-uridylyl)-L-histidyl-[protein] + diphosphate</text>
        <dbReference type="Rhea" id="RHEA:83891"/>
        <dbReference type="Rhea" id="RHEA-COMP:9745"/>
        <dbReference type="Rhea" id="RHEA-COMP:20239"/>
        <dbReference type="ChEBI" id="CHEBI:29979"/>
        <dbReference type="ChEBI" id="CHEBI:33019"/>
        <dbReference type="ChEBI" id="CHEBI:46398"/>
        <dbReference type="ChEBI" id="CHEBI:233474"/>
    </reaction>
</comment>
<evidence type="ECO:0000256" key="7">
    <source>
        <dbReference type="ARBA" id="ARBA00022842"/>
    </source>
</evidence>
<keyword evidence="4 8" id="KW-0479">Metal-binding</keyword>
<feature type="binding site" evidence="8">
    <location>
        <position position="338"/>
    </location>
    <ligand>
        <name>Mg(2+)</name>
        <dbReference type="ChEBI" id="CHEBI:18420"/>
    </ligand>
</feature>
<dbReference type="GO" id="GO:0030145">
    <property type="term" value="F:manganese ion binding"/>
    <property type="evidence" value="ECO:0007669"/>
    <property type="project" value="UniProtKB-UniRule"/>
</dbReference>
<comment type="catalytic activity">
    <reaction evidence="8">
        <text>L-tyrosyl-[protein] + UTP = O-(5'-uridylyl)-L-tyrosyl-[protein] + diphosphate</text>
        <dbReference type="Rhea" id="RHEA:83887"/>
        <dbReference type="Rhea" id="RHEA-COMP:10136"/>
        <dbReference type="Rhea" id="RHEA-COMP:20238"/>
        <dbReference type="ChEBI" id="CHEBI:33019"/>
        <dbReference type="ChEBI" id="CHEBI:46398"/>
        <dbReference type="ChEBI" id="CHEBI:46858"/>
        <dbReference type="ChEBI" id="CHEBI:90602"/>
    </reaction>
</comment>
<dbReference type="EC" id="2.7.7.108" evidence="8"/>
<organism evidence="9 10">
    <name type="scientific">Romeriopsis navalis LEGE 11480</name>
    <dbReference type="NCBI Taxonomy" id="2777977"/>
    <lineage>
        <taxon>Bacteria</taxon>
        <taxon>Bacillati</taxon>
        <taxon>Cyanobacteriota</taxon>
        <taxon>Cyanophyceae</taxon>
        <taxon>Leptolyngbyales</taxon>
        <taxon>Leptolyngbyaceae</taxon>
        <taxon>Romeriopsis</taxon>
        <taxon>Romeriopsis navalis</taxon>
    </lineage>
</organism>
<sequence length="572" mass="64613">MSYRSKASAAPCVTTFDEFARLADYSLMDTLNADPDATIDGNDHRARQVFSGHFVPVTPTPLAEPEYVTHSSTFFKELGLSDELALDAQFRQVFSGDLSATHKPMQPVGWATGYALSIYGKEFIQNCPFGTGNGYGDGRAISVFEGIVNGQRWEMQLKGGGPTPYCRGADGRAVLRSSVREFLAQDYMHALGVPTSRSFTLYVSKSETVTRPWYSQDSYSLDPDVLVDNPVAISTRVAPSFLRVGQLELFARRTRSNAHPKALEELRMIVSHLIEREYKSEIDQALGIANQSFADQLVELAKRFRQRLTTLVANWLRVGYCQGNFNSDNCAAGGFTLDYGPFGFCESFEPWFQPWTGGGEKFSFFHQPTAAEANYHMFWKAVRPLLAEDAGALEQFDQVRQGFAAAMQQQVQNIWAIKLGLTEFNLEIFKQLMQLMTQSKVDYTIFFRELSHIPDDISALKKSFSIETSPQLDEQWQSWLKTWRDLVIKGGDLTEISTKMKQTNPKYAWREWLIVPAYQQAMQGDYSLVKELQEVLSHPYDEQSQEIEDKYYRLRPSALADVGGVSHYSCSS</sequence>
<evidence type="ECO:0000313" key="9">
    <source>
        <dbReference type="EMBL" id="MBE9029333.1"/>
    </source>
</evidence>
<dbReference type="AlphaFoldDB" id="A0A928VKC8"/>
<evidence type="ECO:0000313" key="10">
    <source>
        <dbReference type="Proteomes" id="UP000625316"/>
    </source>
</evidence>
<keyword evidence="10" id="KW-1185">Reference proteome</keyword>
<reference evidence="9" key="1">
    <citation type="submission" date="2020-10" db="EMBL/GenBank/DDBJ databases">
        <authorList>
            <person name="Castelo-Branco R."/>
            <person name="Eusebio N."/>
            <person name="Adriana R."/>
            <person name="Vieira A."/>
            <person name="Brugerolle De Fraissinette N."/>
            <person name="Rezende De Castro R."/>
            <person name="Schneider M.P."/>
            <person name="Vasconcelos V."/>
            <person name="Leao P.N."/>
        </authorList>
    </citation>
    <scope>NUCLEOTIDE SEQUENCE</scope>
    <source>
        <strain evidence="9">LEGE 11480</strain>
    </source>
</reference>
<protein>
    <recommendedName>
        <fullName evidence="8">Protein nucleotidyltransferase YdiU</fullName>
        <ecNumber evidence="8">2.7.7.-</ecNumber>
    </recommendedName>
    <alternativeName>
        <fullName evidence="8">Protein adenylyltransferase YdiU</fullName>
        <ecNumber evidence="8">2.7.7.108</ecNumber>
    </alternativeName>
    <alternativeName>
        <fullName evidence="8">Protein uridylyltransferase YdiU</fullName>
        <ecNumber evidence="8">2.7.7.-</ecNumber>
    </alternativeName>
</protein>
<dbReference type="Proteomes" id="UP000625316">
    <property type="component" value="Unassembled WGS sequence"/>
</dbReference>
<evidence type="ECO:0000256" key="4">
    <source>
        <dbReference type="ARBA" id="ARBA00022723"/>
    </source>
</evidence>
<evidence type="ECO:0000256" key="1">
    <source>
        <dbReference type="ARBA" id="ARBA00009747"/>
    </source>
</evidence>
<dbReference type="PANTHER" id="PTHR32057">
    <property type="entry name" value="PROTEIN ADENYLYLTRANSFERASE SELO, MITOCHONDRIAL"/>
    <property type="match status" value="1"/>
</dbReference>
<evidence type="ECO:0000256" key="6">
    <source>
        <dbReference type="ARBA" id="ARBA00022840"/>
    </source>
</evidence>
<evidence type="ECO:0000256" key="2">
    <source>
        <dbReference type="ARBA" id="ARBA00022679"/>
    </source>
</evidence>
<proteinExistence type="inferred from homology"/>